<dbReference type="PANTHER" id="PTHR43840:SF15">
    <property type="entry name" value="MITOCHONDRIAL METAL TRANSPORTER 1-RELATED"/>
    <property type="match status" value="1"/>
</dbReference>
<dbReference type="InterPro" id="IPR058533">
    <property type="entry name" value="Cation_efflux_TM"/>
</dbReference>
<dbReference type="GO" id="GO:0015086">
    <property type="term" value="F:cadmium ion transmembrane transporter activity"/>
    <property type="evidence" value="ECO:0007669"/>
    <property type="project" value="TreeGrafter"/>
</dbReference>
<evidence type="ECO:0000256" key="2">
    <source>
        <dbReference type="ARBA" id="ARBA00022448"/>
    </source>
</evidence>
<evidence type="ECO:0000313" key="8">
    <source>
        <dbReference type="EMBL" id="GGZ71758.1"/>
    </source>
</evidence>
<evidence type="ECO:0000256" key="6">
    <source>
        <dbReference type="SAM" id="Phobius"/>
    </source>
</evidence>
<evidence type="ECO:0000256" key="4">
    <source>
        <dbReference type="ARBA" id="ARBA00022989"/>
    </source>
</evidence>
<keyword evidence="3 6" id="KW-0812">Transmembrane</keyword>
<dbReference type="GO" id="GO:0006882">
    <property type="term" value="P:intracellular zinc ion homeostasis"/>
    <property type="evidence" value="ECO:0007669"/>
    <property type="project" value="TreeGrafter"/>
</dbReference>
<dbReference type="Gene3D" id="1.20.1510.10">
    <property type="entry name" value="Cation efflux protein transmembrane domain"/>
    <property type="match status" value="1"/>
</dbReference>
<reference evidence="8" key="1">
    <citation type="journal article" date="2014" name="Int. J. Syst. Evol. Microbiol.">
        <title>Complete genome sequence of Corynebacterium casei LMG S-19264T (=DSM 44701T), isolated from a smear-ripened cheese.</title>
        <authorList>
            <consortium name="US DOE Joint Genome Institute (JGI-PGF)"/>
            <person name="Walter F."/>
            <person name="Albersmeier A."/>
            <person name="Kalinowski J."/>
            <person name="Ruckert C."/>
        </authorList>
    </citation>
    <scope>NUCLEOTIDE SEQUENCE</scope>
    <source>
        <strain evidence="8">KCTC 12710</strain>
    </source>
</reference>
<organism evidence="8 9">
    <name type="scientific">Algibacter mikhailovii</name>
    <dbReference type="NCBI Taxonomy" id="425498"/>
    <lineage>
        <taxon>Bacteria</taxon>
        <taxon>Pseudomonadati</taxon>
        <taxon>Bacteroidota</taxon>
        <taxon>Flavobacteriia</taxon>
        <taxon>Flavobacteriales</taxon>
        <taxon>Flavobacteriaceae</taxon>
        <taxon>Algibacter</taxon>
    </lineage>
</organism>
<evidence type="ECO:0000256" key="5">
    <source>
        <dbReference type="ARBA" id="ARBA00023136"/>
    </source>
</evidence>
<feature type="transmembrane region" description="Helical" evidence="6">
    <location>
        <begin position="171"/>
        <end position="193"/>
    </location>
</feature>
<protein>
    <submittedName>
        <fullName evidence="8">Cobalt transporter</fullName>
    </submittedName>
</protein>
<comment type="caution">
    <text evidence="8">The sequence shown here is derived from an EMBL/GenBank/DDBJ whole genome shotgun (WGS) entry which is preliminary data.</text>
</comment>
<keyword evidence="5 6" id="KW-0472">Membrane</keyword>
<feature type="transmembrane region" description="Helical" evidence="6">
    <location>
        <begin position="23"/>
        <end position="42"/>
    </location>
</feature>
<dbReference type="GO" id="GO:0015093">
    <property type="term" value="F:ferrous iron transmembrane transporter activity"/>
    <property type="evidence" value="ECO:0007669"/>
    <property type="project" value="TreeGrafter"/>
</dbReference>
<dbReference type="GO" id="GO:0015341">
    <property type="term" value="F:zinc efflux antiporter activity"/>
    <property type="evidence" value="ECO:0007669"/>
    <property type="project" value="TreeGrafter"/>
</dbReference>
<feature type="transmembrane region" description="Helical" evidence="6">
    <location>
        <begin position="199"/>
        <end position="217"/>
    </location>
</feature>
<dbReference type="AlphaFoldDB" id="A0A918QWK2"/>
<evidence type="ECO:0000259" key="7">
    <source>
        <dbReference type="Pfam" id="PF01545"/>
    </source>
</evidence>
<evidence type="ECO:0000313" key="9">
    <source>
        <dbReference type="Proteomes" id="UP000636004"/>
    </source>
</evidence>
<dbReference type="Proteomes" id="UP000636004">
    <property type="component" value="Unassembled WGS sequence"/>
</dbReference>
<feature type="transmembrane region" description="Helical" evidence="6">
    <location>
        <begin position="132"/>
        <end position="150"/>
    </location>
</feature>
<sequence>MAVIGLDSMVVQREVLERIEIKGLRAGVFANILMSVAGWYAYSITNSEALLLDGNFSFIAAISTWVAILIVKMKHKKTHVFPFGRYFHESFFVFFKGLLILGVTIGALFQNAIKIIDYINGEKFQTLNPKPILYYSAVMGVICFILAFYYNKKNKELNGMSSILNVEGKTAMIDGFLSIAVGIALFLTTLVPAESQFSFLLYIGDAIVVLILALYLLGIPVKVIKEAFVEMGGGVIQDKAIKLDILNVLEHNLPPEFEMTAQYISKTGSGFFVVMYLNPNSEMVSVTKIDAVRRSILTKLRDKYHNVEVELVIGQEAT</sequence>
<keyword evidence="9" id="KW-1185">Reference proteome</keyword>
<dbReference type="GO" id="GO:0005886">
    <property type="term" value="C:plasma membrane"/>
    <property type="evidence" value="ECO:0007669"/>
    <property type="project" value="TreeGrafter"/>
</dbReference>
<dbReference type="EMBL" id="BMWZ01000001">
    <property type="protein sequence ID" value="GGZ71758.1"/>
    <property type="molecule type" value="Genomic_DNA"/>
</dbReference>
<gene>
    <name evidence="8" type="ORF">GCM10007028_06400</name>
</gene>
<name>A0A918QWK2_9FLAO</name>
<dbReference type="SUPFAM" id="SSF161111">
    <property type="entry name" value="Cation efflux protein transmembrane domain-like"/>
    <property type="match status" value="1"/>
</dbReference>
<dbReference type="PANTHER" id="PTHR43840">
    <property type="entry name" value="MITOCHONDRIAL METAL TRANSPORTER 1-RELATED"/>
    <property type="match status" value="1"/>
</dbReference>
<dbReference type="InterPro" id="IPR050291">
    <property type="entry name" value="CDF_Transporter"/>
</dbReference>
<feature type="transmembrane region" description="Helical" evidence="6">
    <location>
        <begin position="91"/>
        <end position="112"/>
    </location>
</feature>
<dbReference type="RefSeq" id="WP_189359309.1">
    <property type="nucleotide sequence ID" value="NZ_BMWZ01000001.1"/>
</dbReference>
<evidence type="ECO:0000256" key="1">
    <source>
        <dbReference type="ARBA" id="ARBA00004141"/>
    </source>
</evidence>
<feature type="domain" description="Cation efflux protein transmembrane" evidence="7">
    <location>
        <begin position="26"/>
        <end position="230"/>
    </location>
</feature>
<accession>A0A918QWK2</accession>
<reference evidence="8" key="2">
    <citation type="submission" date="2020-09" db="EMBL/GenBank/DDBJ databases">
        <authorList>
            <person name="Sun Q."/>
            <person name="Kim S."/>
        </authorList>
    </citation>
    <scope>NUCLEOTIDE SEQUENCE</scope>
    <source>
        <strain evidence="8">KCTC 12710</strain>
    </source>
</reference>
<proteinExistence type="predicted"/>
<dbReference type="InterPro" id="IPR027469">
    <property type="entry name" value="Cation_efflux_TMD_sf"/>
</dbReference>
<dbReference type="Pfam" id="PF01545">
    <property type="entry name" value="Cation_efflux"/>
    <property type="match status" value="1"/>
</dbReference>
<keyword evidence="2" id="KW-0813">Transport</keyword>
<keyword evidence="4 6" id="KW-1133">Transmembrane helix</keyword>
<evidence type="ECO:0000256" key="3">
    <source>
        <dbReference type="ARBA" id="ARBA00022692"/>
    </source>
</evidence>
<comment type="subcellular location">
    <subcellularLocation>
        <location evidence="1">Membrane</location>
        <topology evidence="1">Multi-pass membrane protein</topology>
    </subcellularLocation>
</comment>
<feature type="transmembrane region" description="Helical" evidence="6">
    <location>
        <begin position="54"/>
        <end position="71"/>
    </location>
</feature>